<keyword evidence="2" id="KW-0812">Transmembrane</keyword>
<evidence type="ECO:0000313" key="4">
    <source>
        <dbReference type="Proteomes" id="UP000242188"/>
    </source>
</evidence>
<feature type="region of interest" description="Disordered" evidence="1">
    <location>
        <begin position="116"/>
        <end position="189"/>
    </location>
</feature>
<accession>A0A210Q8W6</accession>
<dbReference type="OrthoDB" id="6256667at2759"/>
<feature type="region of interest" description="Disordered" evidence="1">
    <location>
        <begin position="1"/>
        <end position="97"/>
    </location>
</feature>
<feature type="compositionally biased region" description="Polar residues" evidence="1">
    <location>
        <begin position="54"/>
        <end position="64"/>
    </location>
</feature>
<feature type="compositionally biased region" description="Basic and acidic residues" evidence="1">
    <location>
        <begin position="1"/>
        <end position="12"/>
    </location>
</feature>
<keyword evidence="2" id="KW-1133">Transmembrane helix</keyword>
<comment type="caution">
    <text evidence="3">The sequence shown here is derived from an EMBL/GenBank/DDBJ whole genome shotgun (WGS) entry which is preliminary data.</text>
</comment>
<dbReference type="Proteomes" id="UP000242188">
    <property type="component" value="Unassembled WGS sequence"/>
</dbReference>
<evidence type="ECO:0000256" key="1">
    <source>
        <dbReference type="SAM" id="MobiDB-lite"/>
    </source>
</evidence>
<gene>
    <name evidence="3" type="ORF">KP79_PYT23603</name>
</gene>
<feature type="compositionally biased region" description="Polar residues" evidence="1">
    <location>
        <begin position="87"/>
        <end position="97"/>
    </location>
</feature>
<reference evidence="3 4" key="1">
    <citation type="journal article" date="2017" name="Nat. Ecol. Evol.">
        <title>Scallop genome provides insights into evolution of bilaterian karyotype and development.</title>
        <authorList>
            <person name="Wang S."/>
            <person name="Zhang J."/>
            <person name="Jiao W."/>
            <person name="Li J."/>
            <person name="Xun X."/>
            <person name="Sun Y."/>
            <person name="Guo X."/>
            <person name="Huan P."/>
            <person name="Dong B."/>
            <person name="Zhang L."/>
            <person name="Hu X."/>
            <person name="Sun X."/>
            <person name="Wang J."/>
            <person name="Zhao C."/>
            <person name="Wang Y."/>
            <person name="Wang D."/>
            <person name="Huang X."/>
            <person name="Wang R."/>
            <person name="Lv J."/>
            <person name="Li Y."/>
            <person name="Zhang Z."/>
            <person name="Liu B."/>
            <person name="Lu W."/>
            <person name="Hui Y."/>
            <person name="Liang J."/>
            <person name="Zhou Z."/>
            <person name="Hou R."/>
            <person name="Li X."/>
            <person name="Liu Y."/>
            <person name="Li H."/>
            <person name="Ning X."/>
            <person name="Lin Y."/>
            <person name="Zhao L."/>
            <person name="Xing Q."/>
            <person name="Dou J."/>
            <person name="Li Y."/>
            <person name="Mao J."/>
            <person name="Guo H."/>
            <person name="Dou H."/>
            <person name="Li T."/>
            <person name="Mu C."/>
            <person name="Jiang W."/>
            <person name="Fu Q."/>
            <person name="Fu X."/>
            <person name="Miao Y."/>
            <person name="Liu J."/>
            <person name="Yu Q."/>
            <person name="Li R."/>
            <person name="Liao H."/>
            <person name="Li X."/>
            <person name="Kong Y."/>
            <person name="Jiang Z."/>
            <person name="Chourrout D."/>
            <person name="Li R."/>
            <person name="Bao Z."/>
        </authorList>
    </citation>
    <scope>NUCLEOTIDE SEQUENCE [LARGE SCALE GENOMIC DNA]</scope>
    <source>
        <strain evidence="3 4">PY_sf001</strain>
    </source>
</reference>
<organism evidence="3 4">
    <name type="scientific">Mizuhopecten yessoensis</name>
    <name type="common">Japanese scallop</name>
    <name type="synonym">Patinopecten yessoensis</name>
    <dbReference type="NCBI Taxonomy" id="6573"/>
    <lineage>
        <taxon>Eukaryota</taxon>
        <taxon>Metazoa</taxon>
        <taxon>Spiralia</taxon>
        <taxon>Lophotrochozoa</taxon>
        <taxon>Mollusca</taxon>
        <taxon>Bivalvia</taxon>
        <taxon>Autobranchia</taxon>
        <taxon>Pteriomorphia</taxon>
        <taxon>Pectinida</taxon>
        <taxon>Pectinoidea</taxon>
        <taxon>Pectinidae</taxon>
        <taxon>Mizuhopecten</taxon>
    </lineage>
</organism>
<evidence type="ECO:0000256" key="2">
    <source>
        <dbReference type="SAM" id="Phobius"/>
    </source>
</evidence>
<keyword evidence="4" id="KW-1185">Reference proteome</keyword>
<feature type="compositionally biased region" description="Basic and acidic residues" evidence="1">
    <location>
        <begin position="146"/>
        <end position="155"/>
    </location>
</feature>
<feature type="transmembrane region" description="Helical" evidence="2">
    <location>
        <begin position="262"/>
        <end position="284"/>
    </location>
</feature>
<protein>
    <submittedName>
        <fullName evidence="3">Uncharacterized protein</fullName>
    </submittedName>
</protein>
<name>A0A210Q8W6_MIZYE</name>
<dbReference type="AlphaFoldDB" id="A0A210Q8W6"/>
<keyword evidence="2" id="KW-0472">Membrane</keyword>
<sequence length="309" mass="33718">MSSGRRSGEKRTPGNVHAPETERRERSHHRSQANTADRPRKKRSTGGGVKSNEDISTAVKNTAPEQIERRKGSGQTVGANVGGSEAGGTQLSSPPRSTLRSAVYYQNRFIVLETPESHGGSDGYAANPAHNSKRSGSRDQVSNSSHRVDGADLNKETSFNSSAGKHGRKMSSDIQRKSGNRRNMEMDASSVTMDARGIEIILTDPENSSRPIASESKNKNTIWKKINRFLQDNRMKGNPDSDRILNADHPEDYRILKKVLNILFLTIGVVLFLAVIVVVIYAFAVGDPPIIDDFSTTTELTPSMSSVGT</sequence>
<evidence type="ECO:0000313" key="3">
    <source>
        <dbReference type="EMBL" id="OWF45192.1"/>
    </source>
</evidence>
<proteinExistence type="predicted"/>
<dbReference type="EMBL" id="NEDP02004556">
    <property type="protein sequence ID" value="OWF45192.1"/>
    <property type="molecule type" value="Genomic_DNA"/>
</dbReference>